<keyword evidence="1" id="KW-0175">Coiled coil</keyword>
<accession>A0A7J0DQJ0</accession>
<evidence type="ECO:0000313" key="3">
    <source>
        <dbReference type="Proteomes" id="UP000585474"/>
    </source>
</evidence>
<sequence length="245" mass="27027">MNGSSTRAFLARKGLYEFQGHRELQASDATKYLPCPRPMIRDSGGRVDMSFSGGGMVEGDNGGKATASTSDVSWGLDQTLDYPPSSNRMLAKTVAKKAATSSSKGMVIFEVFESPSKKRPLDDGSKGKQVTPLLEVKKAKTNGVQAVILPADKEKVEKLIFDQVVTKFFHIMGQARVKEKKTAEEYEARNKEMTQQEAQIAELEKSQALAKGRIIAEFKESKDFQEAVMDLVSSYFGDGFDFCKR</sequence>
<comment type="caution">
    <text evidence="2">The sequence shown here is derived from an EMBL/GenBank/DDBJ whole genome shotgun (WGS) entry which is preliminary data.</text>
</comment>
<name>A0A7J0DQJ0_9ERIC</name>
<organism evidence="2 3">
    <name type="scientific">Actinidia rufa</name>
    <dbReference type="NCBI Taxonomy" id="165716"/>
    <lineage>
        <taxon>Eukaryota</taxon>
        <taxon>Viridiplantae</taxon>
        <taxon>Streptophyta</taxon>
        <taxon>Embryophyta</taxon>
        <taxon>Tracheophyta</taxon>
        <taxon>Spermatophyta</taxon>
        <taxon>Magnoliopsida</taxon>
        <taxon>eudicotyledons</taxon>
        <taxon>Gunneridae</taxon>
        <taxon>Pentapetalae</taxon>
        <taxon>asterids</taxon>
        <taxon>Ericales</taxon>
        <taxon>Actinidiaceae</taxon>
        <taxon>Actinidia</taxon>
    </lineage>
</organism>
<gene>
    <name evidence="2" type="ORF">Acr_00g0066080</name>
</gene>
<evidence type="ECO:0000313" key="2">
    <source>
        <dbReference type="EMBL" id="GFS39998.1"/>
    </source>
</evidence>
<dbReference type="EMBL" id="BJWL01000339">
    <property type="protein sequence ID" value="GFS39998.1"/>
    <property type="molecule type" value="Genomic_DNA"/>
</dbReference>
<proteinExistence type="predicted"/>
<protein>
    <submittedName>
        <fullName evidence="2">Uncharacterized protein</fullName>
    </submittedName>
</protein>
<keyword evidence="3" id="KW-1185">Reference proteome</keyword>
<evidence type="ECO:0000256" key="1">
    <source>
        <dbReference type="SAM" id="Coils"/>
    </source>
</evidence>
<dbReference type="AlphaFoldDB" id="A0A7J0DQJ0"/>
<feature type="coiled-coil region" evidence="1">
    <location>
        <begin position="176"/>
        <end position="213"/>
    </location>
</feature>
<dbReference type="Proteomes" id="UP000585474">
    <property type="component" value="Unassembled WGS sequence"/>
</dbReference>
<reference evidence="3" key="1">
    <citation type="submission" date="2019-07" db="EMBL/GenBank/DDBJ databases">
        <title>De Novo Assembly of kiwifruit Actinidia rufa.</title>
        <authorList>
            <person name="Sugita-Konishi S."/>
            <person name="Sato K."/>
            <person name="Mori E."/>
            <person name="Abe Y."/>
            <person name="Kisaki G."/>
            <person name="Hamano K."/>
            <person name="Suezawa K."/>
            <person name="Otani M."/>
            <person name="Fukuda T."/>
            <person name="Manabe T."/>
            <person name="Gomi K."/>
            <person name="Tabuchi M."/>
            <person name="Akimitsu K."/>
            <person name="Kataoka I."/>
        </authorList>
    </citation>
    <scope>NUCLEOTIDE SEQUENCE [LARGE SCALE GENOMIC DNA]</scope>
    <source>
        <strain evidence="3">cv. Fuchu</strain>
    </source>
</reference>